<evidence type="ECO:0000313" key="8">
    <source>
        <dbReference type="EMBL" id="CAA9211068.1"/>
    </source>
</evidence>
<evidence type="ECO:0000256" key="1">
    <source>
        <dbReference type="ARBA" id="ARBA00004651"/>
    </source>
</evidence>
<dbReference type="PANTHER" id="PTHR36115">
    <property type="entry name" value="PROLINE-RICH ANTIGEN HOMOLOG-RELATED"/>
    <property type="match status" value="1"/>
</dbReference>
<keyword evidence="3 6" id="KW-0812">Transmembrane</keyword>
<protein>
    <recommendedName>
        <fullName evidence="7">RDD domain-containing protein</fullName>
    </recommendedName>
</protein>
<organism evidence="8">
    <name type="scientific">uncultured Chloroflexota bacterium</name>
    <dbReference type="NCBI Taxonomy" id="166587"/>
    <lineage>
        <taxon>Bacteria</taxon>
        <taxon>Bacillati</taxon>
        <taxon>Chloroflexota</taxon>
        <taxon>environmental samples</taxon>
    </lineage>
</organism>
<keyword evidence="2" id="KW-1003">Cell membrane</keyword>
<dbReference type="InterPro" id="IPR051791">
    <property type="entry name" value="Pra-immunoreactive"/>
</dbReference>
<keyword evidence="5 6" id="KW-0472">Membrane</keyword>
<dbReference type="Pfam" id="PF06271">
    <property type="entry name" value="RDD"/>
    <property type="match status" value="1"/>
</dbReference>
<dbReference type="EMBL" id="CADCTC010000002">
    <property type="protein sequence ID" value="CAA9211068.1"/>
    <property type="molecule type" value="Genomic_DNA"/>
</dbReference>
<evidence type="ECO:0000256" key="5">
    <source>
        <dbReference type="ARBA" id="ARBA00023136"/>
    </source>
</evidence>
<dbReference type="GO" id="GO:0005886">
    <property type="term" value="C:plasma membrane"/>
    <property type="evidence" value="ECO:0007669"/>
    <property type="project" value="UniProtKB-SubCell"/>
</dbReference>
<gene>
    <name evidence="8" type="ORF">AVDCRST_MAG77-269</name>
</gene>
<reference evidence="8" key="1">
    <citation type="submission" date="2020-02" db="EMBL/GenBank/DDBJ databases">
        <authorList>
            <person name="Meier V. D."/>
        </authorList>
    </citation>
    <scope>NUCLEOTIDE SEQUENCE</scope>
    <source>
        <strain evidence="8">AVDCRST_MAG77</strain>
    </source>
</reference>
<evidence type="ECO:0000256" key="6">
    <source>
        <dbReference type="SAM" id="Phobius"/>
    </source>
</evidence>
<dbReference type="InterPro" id="IPR010432">
    <property type="entry name" value="RDD"/>
</dbReference>
<feature type="transmembrane region" description="Helical" evidence="6">
    <location>
        <begin position="30"/>
        <end position="55"/>
    </location>
</feature>
<dbReference type="AlphaFoldDB" id="A0A6J4H4D2"/>
<proteinExistence type="predicted"/>
<comment type="subcellular location">
    <subcellularLocation>
        <location evidence="1">Cell membrane</location>
        <topology evidence="1">Multi-pass membrane protein</topology>
    </subcellularLocation>
</comment>
<dbReference type="PANTHER" id="PTHR36115:SF4">
    <property type="entry name" value="MEMBRANE PROTEIN"/>
    <property type="match status" value="1"/>
</dbReference>
<feature type="transmembrane region" description="Helical" evidence="6">
    <location>
        <begin position="123"/>
        <end position="143"/>
    </location>
</feature>
<feature type="domain" description="RDD" evidence="7">
    <location>
        <begin position="24"/>
        <end position="156"/>
    </location>
</feature>
<evidence type="ECO:0000256" key="4">
    <source>
        <dbReference type="ARBA" id="ARBA00022989"/>
    </source>
</evidence>
<accession>A0A6J4H4D2</accession>
<evidence type="ECO:0000256" key="3">
    <source>
        <dbReference type="ARBA" id="ARBA00022692"/>
    </source>
</evidence>
<evidence type="ECO:0000256" key="2">
    <source>
        <dbReference type="ARBA" id="ARBA00022475"/>
    </source>
</evidence>
<keyword evidence="4 6" id="KW-1133">Transmembrane helix</keyword>
<evidence type="ECO:0000259" key="7">
    <source>
        <dbReference type="Pfam" id="PF06271"/>
    </source>
</evidence>
<sequence>MSSSIPMSGVGAMGGMAVTEDQLAGRGTRLIAAIIDGLIGAVLGAPLWIASAGAAGDPDAMMEAMTGAGTITGLLILVYLVVQLWFLIKDGQTIGKKLMKIRIVKRETGHNGGFVPNVLMRGFVNGLLGIIPFYGLVDILFIFREDRRCVHDLLAGTVVVRA</sequence>
<feature type="transmembrane region" description="Helical" evidence="6">
    <location>
        <begin position="67"/>
        <end position="88"/>
    </location>
</feature>
<name>A0A6J4H4D2_9CHLR</name>